<dbReference type="Proteomes" id="UP000827092">
    <property type="component" value="Unassembled WGS sequence"/>
</dbReference>
<evidence type="ECO:0000313" key="2">
    <source>
        <dbReference type="EMBL" id="KAG8189685.1"/>
    </source>
</evidence>
<organism evidence="2 3">
    <name type="scientific">Oedothorax gibbosus</name>
    <dbReference type="NCBI Taxonomy" id="931172"/>
    <lineage>
        <taxon>Eukaryota</taxon>
        <taxon>Metazoa</taxon>
        <taxon>Ecdysozoa</taxon>
        <taxon>Arthropoda</taxon>
        <taxon>Chelicerata</taxon>
        <taxon>Arachnida</taxon>
        <taxon>Araneae</taxon>
        <taxon>Araneomorphae</taxon>
        <taxon>Entelegynae</taxon>
        <taxon>Araneoidea</taxon>
        <taxon>Linyphiidae</taxon>
        <taxon>Erigoninae</taxon>
        <taxon>Oedothorax</taxon>
    </lineage>
</organism>
<evidence type="ECO:0000256" key="1">
    <source>
        <dbReference type="SAM" id="MobiDB-lite"/>
    </source>
</evidence>
<accession>A0AAV6UZ67</accession>
<feature type="region of interest" description="Disordered" evidence="1">
    <location>
        <begin position="56"/>
        <end position="87"/>
    </location>
</feature>
<comment type="caution">
    <text evidence="2">The sequence shown here is derived from an EMBL/GenBank/DDBJ whole genome shotgun (WGS) entry which is preliminary data.</text>
</comment>
<proteinExistence type="predicted"/>
<dbReference type="EMBL" id="JAFNEN010000207">
    <property type="protein sequence ID" value="KAG8189685.1"/>
    <property type="molecule type" value="Genomic_DNA"/>
</dbReference>
<sequence>MKVGRAYGPAYAARILFHSNTNRPSNPEKNAFPCEWTATCPHRIRGTCVTEVPPSSLWKRENKPEGGQSGVKMKTKPEKTRHFNQVEVSQRLLEIEKGGEGGL</sequence>
<dbReference type="AlphaFoldDB" id="A0AAV6UZ67"/>
<name>A0AAV6UZ67_9ARAC</name>
<evidence type="ECO:0000313" key="3">
    <source>
        <dbReference type="Proteomes" id="UP000827092"/>
    </source>
</evidence>
<protein>
    <submittedName>
        <fullName evidence="2">Uncharacterized protein</fullName>
    </submittedName>
</protein>
<gene>
    <name evidence="2" type="ORF">JTE90_022499</name>
</gene>
<keyword evidence="3" id="KW-1185">Reference proteome</keyword>
<reference evidence="2 3" key="1">
    <citation type="journal article" date="2022" name="Nat. Ecol. Evol.">
        <title>A masculinizing supergene underlies an exaggerated male reproductive morph in a spider.</title>
        <authorList>
            <person name="Hendrickx F."/>
            <person name="De Corte Z."/>
            <person name="Sonet G."/>
            <person name="Van Belleghem S.M."/>
            <person name="Kostlbacher S."/>
            <person name="Vangestel C."/>
        </authorList>
    </citation>
    <scope>NUCLEOTIDE SEQUENCE [LARGE SCALE GENOMIC DNA]</scope>
    <source>
        <strain evidence="2">W744_W776</strain>
    </source>
</reference>